<dbReference type="Proteomes" id="UP000283509">
    <property type="component" value="Unassembled WGS sequence"/>
</dbReference>
<accession>A0A3R7M262</accession>
<dbReference type="EMBL" id="QCYY01002377">
    <property type="protein sequence ID" value="ROT70870.1"/>
    <property type="molecule type" value="Genomic_DNA"/>
</dbReference>
<reference evidence="2 3" key="1">
    <citation type="submission" date="2018-04" db="EMBL/GenBank/DDBJ databases">
        <authorList>
            <person name="Zhang X."/>
            <person name="Yuan J."/>
            <person name="Li F."/>
            <person name="Xiang J."/>
        </authorList>
    </citation>
    <scope>NUCLEOTIDE SEQUENCE [LARGE SCALE GENOMIC DNA]</scope>
    <source>
        <tissue evidence="2">Muscle</tissue>
    </source>
</reference>
<evidence type="ECO:0000256" key="1">
    <source>
        <dbReference type="SAM" id="MobiDB-lite"/>
    </source>
</evidence>
<gene>
    <name evidence="2" type="ORF">C7M84_010838</name>
</gene>
<sequence length="138" mass="15006">MRSRPPLFFALPSTGFLLQFSRGSLLRSPPQVLLRHKGLTRPLGAIEKLSSLASEPPRAATKGRGGGHRPLRPRVEQSGHQNPGHLQGSPGQGNRRALMTFDTLEGGAVMHSVVVEARESKKPRLDAWCSSIVLVVFL</sequence>
<reference evidence="2 3" key="2">
    <citation type="submission" date="2019-01" db="EMBL/GenBank/DDBJ databases">
        <title>The decoding of complex shrimp genome reveals the adaptation for benthos swimmer, frequently molting mechanism and breeding impact on genome.</title>
        <authorList>
            <person name="Sun Y."/>
            <person name="Gao Y."/>
            <person name="Yu Y."/>
        </authorList>
    </citation>
    <scope>NUCLEOTIDE SEQUENCE [LARGE SCALE GENOMIC DNA]</scope>
    <source>
        <tissue evidence="2">Muscle</tissue>
    </source>
</reference>
<name>A0A3R7M262_PENVA</name>
<comment type="caution">
    <text evidence="2">The sequence shown here is derived from an EMBL/GenBank/DDBJ whole genome shotgun (WGS) entry which is preliminary data.</text>
</comment>
<protein>
    <submittedName>
        <fullName evidence="2">Uncharacterized protein</fullName>
    </submittedName>
</protein>
<evidence type="ECO:0000313" key="2">
    <source>
        <dbReference type="EMBL" id="ROT70870.1"/>
    </source>
</evidence>
<organism evidence="2 3">
    <name type="scientific">Penaeus vannamei</name>
    <name type="common">Whiteleg shrimp</name>
    <name type="synonym">Litopenaeus vannamei</name>
    <dbReference type="NCBI Taxonomy" id="6689"/>
    <lineage>
        <taxon>Eukaryota</taxon>
        <taxon>Metazoa</taxon>
        <taxon>Ecdysozoa</taxon>
        <taxon>Arthropoda</taxon>
        <taxon>Crustacea</taxon>
        <taxon>Multicrustacea</taxon>
        <taxon>Malacostraca</taxon>
        <taxon>Eumalacostraca</taxon>
        <taxon>Eucarida</taxon>
        <taxon>Decapoda</taxon>
        <taxon>Dendrobranchiata</taxon>
        <taxon>Penaeoidea</taxon>
        <taxon>Penaeidae</taxon>
        <taxon>Penaeus</taxon>
    </lineage>
</organism>
<proteinExistence type="predicted"/>
<feature type="region of interest" description="Disordered" evidence="1">
    <location>
        <begin position="48"/>
        <end position="95"/>
    </location>
</feature>
<evidence type="ECO:0000313" key="3">
    <source>
        <dbReference type="Proteomes" id="UP000283509"/>
    </source>
</evidence>
<dbReference type="AlphaFoldDB" id="A0A3R7M262"/>
<keyword evidence="3" id="KW-1185">Reference proteome</keyword>